<evidence type="ECO:0000259" key="6">
    <source>
        <dbReference type="Pfam" id="PF05347"/>
    </source>
</evidence>
<dbReference type="Proteomes" id="UP000054350">
    <property type="component" value="Unassembled WGS sequence"/>
</dbReference>
<protein>
    <recommendedName>
        <fullName evidence="6">Complex 1 LYR protein domain-containing protein</fullName>
    </recommendedName>
</protein>
<sequence>MSAAASTATRRLSGLQRDVLHLYRASLRAVRSKPAEYRANWTAFVQQEFRKTTDIHAVRDAHAIEHLVRVGRRRVGDVEESGDQERAFVTMCNTTSPRIEDGARTRSFYVTGGGGGGGACRVRRACNSVSDVPPCHTRRRPRGQGTRGDGRDDVGRTRDCRAHSRLVLDVSLLSRAVALGHQTARSRTYNVYTGKLM</sequence>
<comment type="subcellular location">
    <subcellularLocation>
        <location evidence="1">Mitochondrion matrix</location>
    </subcellularLocation>
</comment>
<reference evidence="8" key="2">
    <citation type="submission" date="2009-11" db="EMBL/GenBank/DDBJ databases">
        <title>The Genome Sequence of Allomyces macrogynus strain ATCC 38327.</title>
        <authorList>
            <consortium name="The Broad Institute Genome Sequencing Platform"/>
            <person name="Russ C."/>
            <person name="Cuomo C."/>
            <person name="Shea T."/>
            <person name="Young S.K."/>
            <person name="Zeng Q."/>
            <person name="Koehrsen M."/>
            <person name="Haas B."/>
            <person name="Borodovsky M."/>
            <person name="Guigo R."/>
            <person name="Alvarado L."/>
            <person name="Berlin A."/>
            <person name="Borenstein D."/>
            <person name="Chen Z."/>
            <person name="Engels R."/>
            <person name="Freedman E."/>
            <person name="Gellesch M."/>
            <person name="Goldberg J."/>
            <person name="Griggs A."/>
            <person name="Gujja S."/>
            <person name="Heiman D."/>
            <person name="Hepburn T."/>
            <person name="Howarth C."/>
            <person name="Jen D."/>
            <person name="Larson L."/>
            <person name="Lewis B."/>
            <person name="Mehta T."/>
            <person name="Park D."/>
            <person name="Pearson M."/>
            <person name="Roberts A."/>
            <person name="Saif S."/>
            <person name="Shenoy N."/>
            <person name="Sisk P."/>
            <person name="Stolte C."/>
            <person name="Sykes S."/>
            <person name="Walk T."/>
            <person name="White J."/>
            <person name="Yandava C."/>
            <person name="Burger G."/>
            <person name="Gray M.W."/>
            <person name="Holland P.W.H."/>
            <person name="King N."/>
            <person name="Lang F.B.F."/>
            <person name="Roger A.J."/>
            <person name="Ruiz-Trillo I."/>
            <person name="Lander E."/>
            <person name="Nusbaum C."/>
        </authorList>
    </citation>
    <scope>NUCLEOTIDE SEQUENCE [LARGE SCALE GENOMIC DNA]</scope>
    <source>
        <strain evidence="8">ATCC 38327</strain>
    </source>
</reference>
<keyword evidence="3" id="KW-0143">Chaperone</keyword>
<name>A0A0L0SAV9_ALLM3</name>
<dbReference type="Pfam" id="PF05347">
    <property type="entry name" value="Complex1_LYR"/>
    <property type="match status" value="1"/>
</dbReference>
<keyword evidence="2" id="KW-0496">Mitochondrion</keyword>
<dbReference type="GO" id="GO:0005759">
    <property type="term" value="C:mitochondrial matrix"/>
    <property type="evidence" value="ECO:0007669"/>
    <property type="project" value="UniProtKB-SubCell"/>
</dbReference>
<dbReference type="OrthoDB" id="273010at2759"/>
<evidence type="ECO:0000313" key="7">
    <source>
        <dbReference type="EMBL" id="KNE59567.1"/>
    </source>
</evidence>
<dbReference type="PANTHER" id="PTHR13675">
    <property type="entry name" value="LYR MOTIF-CONTAINING PROTEIN 2"/>
    <property type="match status" value="1"/>
</dbReference>
<comment type="similarity">
    <text evidence="4">Belongs to the complex I LYR family. SDHAF1 subfamily.</text>
</comment>
<evidence type="ECO:0000256" key="3">
    <source>
        <dbReference type="ARBA" id="ARBA00023186"/>
    </source>
</evidence>
<dbReference type="eggNOG" id="KOG4620">
    <property type="taxonomic scope" value="Eukaryota"/>
</dbReference>
<dbReference type="PANTHER" id="PTHR13675:SF1">
    <property type="entry name" value="SUCCINATE DEHYDROGENASE ASSEMBLY FACTOR 1, MITOCHONDRIAL"/>
    <property type="match status" value="1"/>
</dbReference>
<proteinExistence type="inferred from homology"/>
<evidence type="ECO:0000256" key="5">
    <source>
        <dbReference type="SAM" id="MobiDB-lite"/>
    </source>
</evidence>
<dbReference type="STRING" id="578462.A0A0L0SAV9"/>
<dbReference type="InterPro" id="IPR045295">
    <property type="entry name" value="Complex1_LYR_SDHAF1_LYRM8"/>
</dbReference>
<keyword evidence="8" id="KW-1185">Reference proteome</keyword>
<reference evidence="7 8" key="1">
    <citation type="submission" date="2009-11" db="EMBL/GenBank/DDBJ databases">
        <title>Annotation of Allomyces macrogynus ATCC 38327.</title>
        <authorList>
            <consortium name="The Broad Institute Genome Sequencing Platform"/>
            <person name="Russ C."/>
            <person name="Cuomo C."/>
            <person name="Burger G."/>
            <person name="Gray M.W."/>
            <person name="Holland P.W.H."/>
            <person name="King N."/>
            <person name="Lang F.B.F."/>
            <person name="Roger A.J."/>
            <person name="Ruiz-Trillo I."/>
            <person name="Young S.K."/>
            <person name="Zeng Q."/>
            <person name="Gargeya S."/>
            <person name="Fitzgerald M."/>
            <person name="Haas B."/>
            <person name="Abouelleil A."/>
            <person name="Alvarado L."/>
            <person name="Arachchi H.M."/>
            <person name="Berlin A."/>
            <person name="Chapman S.B."/>
            <person name="Gearin G."/>
            <person name="Goldberg J."/>
            <person name="Griggs A."/>
            <person name="Gujja S."/>
            <person name="Hansen M."/>
            <person name="Heiman D."/>
            <person name="Howarth C."/>
            <person name="Larimer J."/>
            <person name="Lui A."/>
            <person name="MacDonald P.J.P."/>
            <person name="McCowen C."/>
            <person name="Montmayeur A."/>
            <person name="Murphy C."/>
            <person name="Neiman D."/>
            <person name="Pearson M."/>
            <person name="Priest M."/>
            <person name="Roberts A."/>
            <person name="Saif S."/>
            <person name="Shea T."/>
            <person name="Sisk P."/>
            <person name="Stolte C."/>
            <person name="Sykes S."/>
            <person name="Wortman J."/>
            <person name="Nusbaum C."/>
            <person name="Birren B."/>
        </authorList>
    </citation>
    <scope>NUCLEOTIDE SEQUENCE [LARGE SCALE GENOMIC DNA]</scope>
    <source>
        <strain evidence="7 8">ATCC 38327</strain>
    </source>
</reference>
<evidence type="ECO:0000256" key="1">
    <source>
        <dbReference type="ARBA" id="ARBA00004305"/>
    </source>
</evidence>
<accession>A0A0L0SAV9</accession>
<organism evidence="7 8">
    <name type="scientific">Allomyces macrogynus (strain ATCC 38327)</name>
    <name type="common">Allomyces javanicus var. macrogynus</name>
    <dbReference type="NCBI Taxonomy" id="578462"/>
    <lineage>
        <taxon>Eukaryota</taxon>
        <taxon>Fungi</taxon>
        <taxon>Fungi incertae sedis</taxon>
        <taxon>Blastocladiomycota</taxon>
        <taxon>Blastocladiomycetes</taxon>
        <taxon>Blastocladiales</taxon>
        <taxon>Blastocladiaceae</taxon>
        <taxon>Allomyces</taxon>
    </lineage>
</organism>
<evidence type="ECO:0000256" key="2">
    <source>
        <dbReference type="ARBA" id="ARBA00023128"/>
    </source>
</evidence>
<dbReference type="EMBL" id="GG745334">
    <property type="protein sequence ID" value="KNE59567.1"/>
    <property type="molecule type" value="Genomic_DNA"/>
</dbReference>
<feature type="compositionally biased region" description="Basic and acidic residues" evidence="5">
    <location>
        <begin position="148"/>
        <end position="157"/>
    </location>
</feature>
<dbReference type="CDD" id="cd20268">
    <property type="entry name" value="Complex1_LYR_SDHAF1_LYRM8"/>
    <property type="match status" value="1"/>
</dbReference>
<evidence type="ECO:0000313" key="8">
    <source>
        <dbReference type="Proteomes" id="UP000054350"/>
    </source>
</evidence>
<feature type="domain" description="Complex 1 LYR protein" evidence="6">
    <location>
        <begin position="17"/>
        <end position="74"/>
    </location>
</feature>
<dbReference type="AlphaFoldDB" id="A0A0L0SAV9"/>
<dbReference type="GO" id="GO:0034553">
    <property type="term" value="P:mitochondrial respiratory chain complex II assembly"/>
    <property type="evidence" value="ECO:0007669"/>
    <property type="project" value="InterPro"/>
</dbReference>
<dbReference type="VEuPathDB" id="FungiDB:AMAG_18207"/>
<evidence type="ECO:0000256" key="4">
    <source>
        <dbReference type="ARBA" id="ARBA00025715"/>
    </source>
</evidence>
<dbReference type="InterPro" id="IPR008011">
    <property type="entry name" value="Complex1_LYR_dom"/>
</dbReference>
<gene>
    <name evidence="7" type="ORF">AMAG_18207</name>
</gene>
<feature type="region of interest" description="Disordered" evidence="5">
    <location>
        <begin position="131"/>
        <end position="157"/>
    </location>
</feature>